<dbReference type="SMART" id="SM00317">
    <property type="entry name" value="SET"/>
    <property type="match status" value="1"/>
</dbReference>
<dbReference type="AlphaFoldDB" id="A0A7J7FQL1"/>
<evidence type="ECO:0000313" key="3">
    <source>
        <dbReference type="Proteomes" id="UP000593564"/>
    </source>
</evidence>
<comment type="caution">
    <text evidence="2">The sequence shown here is derived from an EMBL/GenBank/DDBJ whole genome shotgun (WGS) entry which is preliminary data.</text>
</comment>
<keyword evidence="3" id="KW-1185">Reference proteome</keyword>
<accession>A0A7J7FQL1</accession>
<dbReference type="Proteomes" id="UP000593564">
    <property type="component" value="Unassembled WGS sequence"/>
</dbReference>
<dbReference type="InterPro" id="IPR046341">
    <property type="entry name" value="SET_dom_sf"/>
</dbReference>
<dbReference type="EMBL" id="JACBKZ010000015">
    <property type="protein sequence ID" value="KAF5930515.1"/>
    <property type="molecule type" value="Genomic_DNA"/>
</dbReference>
<dbReference type="PROSITE" id="PS50280">
    <property type="entry name" value="SET"/>
    <property type="match status" value="1"/>
</dbReference>
<dbReference type="InterPro" id="IPR001214">
    <property type="entry name" value="SET_dom"/>
</dbReference>
<evidence type="ECO:0000313" key="2">
    <source>
        <dbReference type="EMBL" id="KAF5930515.1"/>
    </source>
</evidence>
<dbReference type="CDD" id="cd10538">
    <property type="entry name" value="SET_SETDB-like"/>
    <property type="match status" value="1"/>
</dbReference>
<dbReference type="Pfam" id="PF00856">
    <property type="entry name" value="SET"/>
    <property type="match status" value="1"/>
</dbReference>
<proteinExistence type="predicted"/>
<protein>
    <recommendedName>
        <fullName evidence="1">SET domain-containing protein</fullName>
    </recommendedName>
</protein>
<reference evidence="2 3" key="2">
    <citation type="submission" date="2020-07" db="EMBL/GenBank/DDBJ databases">
        <title>Genome assembly of wild tea tree DASZ reveals pedigree and selection history of tea varieties.</title>
        <authorList>
            <person name="Zhang W."/>
        </authorList>
    </citation>
    <scope>NUCLEOTIDE SEQUENCE [LARGE SCALE GENOMIC DNA]</scope>
    <source>
        <strain evidence="3">cv. G240</strain>
        <tissue evidence="2">Leaf</tissue>
    </source>
</reference>
<dbReference type="PANTHER" id="PTHR46450">
    <property type="entry name" value="INACTIVE HISTONE-LYSINE N-METHYLTRANSFERASE SUVR1-RELATED"/>
    <property type="match status" value="1"/>
</dbReference>
<reference evidence="3" key="1">
    <citation type="journal article" date="2020" name="Nat. Commun.">
        <title>Genome assembly of wild tea tree DASZ reveals pedigree and selection history of tea varieties.</title>
        <authorList>
            <person name="Zhang W."/>
            <person name="Zhang Y."/>
            <person name="Qiu H."/>
            <person name="Guo Y."/>
            <person name="Wan H."/>
            <person name="Zhang X."/>
            <person name="Scossa F."/>
            <person name="Alseekh S."/>
            <person name="Zhang Q."/>
            <person name="Wang P."/>
            <person name="Xu L."/>
            <person name="Schmidt M.H."/>
            <person name="Jia X."/>
            <person name="Li D."/>
            <person name="Zhu A."/>
            <person name="Guo F."/>
            <person name="Chen W."/>
            <person name="Ni D."/>
            <person name="Usadel B."/>
            <person name="Fernie A.R."/>
            <person name="Wen W."/>
        </authorList>
    </citation>
    <scope>NUCLEOTIDE SEQUENCE [LARGE SCALE GENOMIC DNA]</scope>
    <source>
        <strain evidence="3">cv. G240</strain>
    </source>
</reference>
<organism evidence="2 3">
    <name type="scientific">Camellia sinensis</name>
    <name type="common">Tea plant</name>
    <name type="synonym">Thea sinensis</name>
    <dbReference type="NCBI Taxonomy" id="4442"/>
    <lineage>
        <taxon>Eukaryota</taxon>
        <taxon>Viridiplantae</taxon>
        <taxon>Streptophyta</taxon>
        <taxon>Embryophyta</taxon>
        <taxon>Tracheophyta</taxon>
        <taxon>Spermatophyta</taxon>
        <taxon>Magnoliopsida</taxon>
        <taxon>eudicotyledons</taxon>
        <taxon>Gunneridae</taxon>
        <taxon>Pentapetalae</taxon>
        <taxon>asterids</taxon>
        <taxon>Ericales</taxon>
        <taxon>Theaceae</taxon>
        <taxon>Camellia</taxon>
    </lineage>
</organism>
<dbReference type="SUPFAM" id="SSF82199">
    <property type="entry name" value="SET domain"/>
    <property type="match status" value="1"/>
</dbReference>
<dbReference type="Gene3D" id="2.170.270.10">
    <property type="entry name" value="SET domain"/>
    <property type="match status" value="1"/>
</dbReference>
<name>A0A7J7FQL1_CAMSI</name>
<gene>
    <name evidence="2" type="ORF">HYC85_031388</name>
</gene>
<sequence length="243" mass="27984">MNRDPQKHCHFYCKECPLERSKNDDIIEPCKGHLVRRFIKECWWKCGCGKQCGNQVVQHGISCNLQVFMTPGGKGWGLRTLEDLPKGAFVCEYVGEILTNTELFERVLKCPSSEEHAYPVLLDADWGSEGVLKDEEALCLDATHYGNVARFINHRCFDSNLVEIPVEVETPDHHYYHLAFFTSRKVQALEELTWDYGIDFDDHDHPSKAFTCRYGSKFCRNIKHSSITIPFRPLDHLTIITTS</sequence>
<feature type="domain" description="SET" evidence="1">
    <location>
        <begin position="63"/>
        <end position="197"/>
    </location>
</feature>
<dbReference type="PANTHER" id="PTHR46450:SF1">
    <property type="entry name" value="INACTIVE HISTONE-LYSINE N-METHYLTRANSFERASE SUVR1-RELATED"/>
    <property type="match status" value="1"/>
</dbReference>
<evidence type="ECO:0000259" key="1">
    <source>
        <dbReference type="PROSITE" id="PS50280"/>
    </source>
</evidence>